<dbReference type="GO" id="GO:0051056">
    <property type="term" value="P:regulation of small GTPase mediated signal transduction"/>
    <property type="evidence" value="ECO:0007669"/>
    <property type="project" value="UniProtKB-ARBA"/>
</dbReference>
<evidence type="ECO:0000313" key="4">
    <source>
        <dbReference type="EMBL" id="KAA0198915.1"/>
    </source>
</evidence>
<feature type="domain" description="Rho-GAP" evidence="3">
    <location>
        <begin position="1"/>
        <end position="172"/>
    </location>
</feature>
<dbReference type="SMART" id="SM00324">
    <property type="entry name" value="RhoGAP"/>
    <property type="match status" value="1"/>
</dbReference>
<dbReference type="GO" id="GO:0005096">
    <property type="term" value="F:GTPase activator activity"/>
    <property type="evidence" value="ECO:0007669"/>
    <property type="project" value="UniProtKB-KW"/>
</dbReference>
<feature type="compositionally biased region" description="Polar residues" evidence="2">
    <location>
        <begin position="405"/>
        <end position="415"/>
    </location>
</feature>
<reference evidence="4" key="3">
    <citation type="submission" date="2019-06" db="EMBL/GenBank/DDBJ databases">
        <authorList>
            <person name="Poynton C."/>
            <person name="Hasenbein S."/>
            <person name="Benoit J.B."/>
            <person name="Sepulveda M.S."/>
            <person name="Poelchau M.F."/>
            <person name="Murali S.C."/>
            <person name="Chen S."/>
            <person name="Glastad K.M."/>
            <person name="Werren J.H."/>
            <person name="Vineis J.H."/>
            <person name="Bowen J.L."/>
            <person name="Friedrich M."/>
            <person name="Jones J."/>
            <person name="Robertson H.M."/>
            <person name="Feyereisen R."/>
            <person name="Mechler-Hickson A."/>
            <person name="Mathers N."/>
            <person name="Lee C.E."/>
            <person name="Colbourne J.K."/>
            <person name="Biales A."/>
            <person name="Johnston J.S."/>
            <person name="Wellborn G.A."/>
            <person name="Rosendale A.J."/>
            <person name="Cridge A.G."/>
            <person name="Munoz-Torres M.C."/>
            <person name="Bain P.A."/>
            <person name="Manny A.R."/>
            <person name="Major K.M."/>
            <person name="Lambert F.N."/>
            <person name="Vulpe C.D."/>
            <person name="Tuck P."/>
            <person name="Blalock B.J."/>
            <person name="Lin Y.-Y."/>
            <person name="Smith M.E."/>
            <person name="Ochoa-Acuna H."/>
            <person name="Chen M.-J.M."/>
            <person name="Childers C.P."/>
            <person name="Qu J."/>
            <person name="Dugan S."/>
            <person name="Lee S.L."/>
            <person name="Chao H."/>
            <person name="Dinh H."/>
            <person name="Han Y."/>
            <person name="Doddapaneni H."/>
            <person name="Worley K.C."/>
            <person name="Muzny D.M."/>
            <person name="Gibbs R.A."/>
            <person name="Richards S."/>
        </authorList>
    </citation>
    <scope>NUCLEOTIDE SEQUENCE</scope>
    <source>
        <strain evidence="4">HAZT.00-mixed</strain>
        <tissue evidence="4">Whole organism</tissue>
    </source>
</reference>
<reference evidence="4" key="1">
    <citation type="submission" date="2014-08" db="EMBL/GenBank/DDBJ databases">
        <authorList>
            <person name="Murali S."/>
            <person name="Richards S."/>
            <person name="Bandaranaike D."/>
            <person name="Bellair M."/>
            <person name="Blankenburg K."/>
            <person name="Chao H."/>
            <person name="Dinh H."/>
            <person name="Doddapaneni H."/>
            <person name="Dugan-Rocha S."/>
            <person name="Elkadiri S."/>
            <person name="Gnanaolivu R."/>
            <person name="Hughes D."/>
            <person name="Lee S."/>
            <person name="Li M."/>
            <person name="Ming W."/>
            <person name="Munidasa M."/>
            <person name="Muniz J."/>
            <person name="Nguyen L."/>
            <person name="Osuji N."/>
            <person name="Pu L.-L."/>
            <person name="Puazo M."/>
            <person name="Skinner E."/>
            <person name="Qu C."/>
            <person name="Quiroz J."/>
            <person name="Raj R."/>
            <person name="Weissenberger G."/>
            <person name="Xin Y."/>
            <person name="Zou X."/>
            <person name="Han Y."/>
            <person name="Worley K."/>
            <person name="Muzny D."/>
            <person name="Gibbs R."/>
        </authorList>
    </citation>
    <scope>NUCLEOTIDE SEQUENCE</scope>
    <source>
        <strain evidence="4">HAZT.00-mixed</strain>
        <tissue evidence="4">Whole organism</tissue>
    </source>
</reference>
<evidence type="ECO:0000259" key="3">
    <source>
        <dbReference type="PROSITE" id="PS50238"/>
    </source>
</evidence>
<organism evidence="4">
    <name type="scientific">Hyalella azteca</name>
    <name type="common">Amphipod</name>
    <dbReference type="NCBI Taxonomy" id="294128"/>
    <lineage>
        <taxon>Eukaryota</taxon>
        <taxon>Metazoa</taxon>
        <taxon>Ecdysozoa</taxon>
        <taxon>Arthropoda</taxon>
        <taxon>Crustacea</taxon>
        <taxon>Multicrustacea</taxon>
        <taxon>Malacostraca</taxon>
        <taxon>Eumalacostraca</taxon>
        <taxon>Peracarida</taxon>
        <taxon>Amphipoda</taxon>
        <taxon>Senticaudata</taxon>
        <taxon>Talitrida</taxon>
        <taxon>Talitroidea</taxon>
        <taxon>Hyalellidae</taxon>
        <taxon>Hyalella</taxon>
    </lineage>
</organism>
<comment type="caution">
    <text evidence="4">The sequence shown here is derived from an EMBL/GenBank/DDBJ whole genome shotgun (WGS) entry which is preliminary data.</text>
</comment>
<proteinExistence type="predicted"/>
<evidence type="ECO:0000256" key="1">
    <source>
        <dbReference type="ARBA" id="ARBA00022468"/>
    </source>
</evidence>
<evidence type="ECO:0000256" key="2">
    <source>
        <dbReference type="SAM" id="MobiDB-lite"/>
    </source>
</evidence>
<feature type="compositionally biased region" description="Basic and acidic residues" evidence="2">
    <location>
        <begin position="174"/>
        <end position="185"/>
    </location>
</feature>
<feature type="compositionally biased region" description="Low complexity" evidence="2">
    <location>
        <begin position="202"/>
        <end position="218"/>
    </location>
</feature>
<dbReference type="GO" id="GO:0007165">
    <property type="term" value="P:signal transduction"/>
    <property type="evidence" value="ECO:0007669"/>
    <property type="project" value="InterPro"/>
</dbReference>
<dbReference type="OrthoDB" id="79452at2759"/>
<feature type="region of interest" description="Disordered" evidence="2">
    <location>
        <begin position="297"/>
        <end position="348"/>
    </location>
</feature>
<dbReference type="InterPro" id="IPR051025">
    <property type="entry name" value="RhoGAP"/>
</dbReference>
<dbReference type="PANTHER" id="PTHR15228:SF25">
    <property type="entry name" value="F-BAR DOMAIN-CONTAINING PROTEIN"/>
    <property type="match status" value="1"/>
</dbReference>
<dbReference type="EMBL" id="JQDR03007231">
    <property type="protein sequence ID" value="KAA0198915.1"/>
    <property type="molecule type" value="Genomic_DNA"/>
</dbReference>
<sequence>MPNFPQGIYRVSGLKTRVEKLCQAFENGDHLVDLTDQHPNVIANVLKLYLRQLPEPLFTFRLYPDFIRIAKDFPANSSADANNNEAIVEQLKEVISQIPAHFKNSLAELMLHLNRVAANHDVNNMPPSNLGIVFGPTLLRTAEGSASLSSLVDTVHQTRAVELLVEHAPSLFPHQDREVQHEDSSNLKPHQRTRLNNGQLHLPGSSRLPLRPRPSSSGCERLEVSDHSKVRKTLSDVPATCTGSDSGVTSSQAVKQKVVPESAGSRKHAVHAAGAMAPPSTGKQQLMQIHERLSDMIPKRLSGSKEGKGRVVPIRQMSEVGNQSASTIYSSDDKSTVASKLSGSKDASADVSLENLAYSDSSQELEASAGRSSRMSARDQDSAHDSAHDSHSSVETTDDADVAPTSFSSRVTTVSLHDRSLASHSIPSAHGLTFADYSGDESSS</sequence>
<reference evidence="4" key="2">
    <citation type="journal article" date="2018" name="Environ. Sci. Technol.">
        <title>The Toxicogenome of Hyalella azteca: A Model for Sediment Ecotoxicology and Evolutionary Toxicology.</title>
        <authorList>
            <person name="Poynton H.C."/>
            <person name="Hasenbein S."/>
            <person name="Benoit J.B."/>
            <person name="Sepulveda M.S."/>
            <person name="Poelchau M.F."/>
            <person name="Hughes D.S.T."/>
            <person name="Murali S.C."/>
            <person name="Chen S."/>
            <person name="Glastad K.M."/>
            <person name="Goodisman M.A.D."/>
            <person name="Werren J.H."/>
            <person name="Vineis J.H."/>
            <person name="Bowen J.L."/>
            <person name="Friedrich M."/>
            <person name="Jones J."/>
            <person name="Robertson H.M."/>
            <person name="Feyereisen R."/>
            <person name="Mechler-Hickson A."/>
            <person name="Mathers N."/>
            <person name="Lee C.E."/>
            <person name="Colbourne J.K."/>
            <person name="Biales A."/>
            <person name="Johnston J.S."/>
            <person name="Wellborn G.A."/>
            <person name="Rosendale A.J."/>
            <person name="Cridge A.G."/>
            <person name="Munoz-Torres M.C."/>
            <person name="Bain P.A."/>
            <person name="Manny A.R."/>
            <person name="Major K.M."/>
            <person name="Lambert F.N."/>
            <person name="Vulpe C.D."/>
            <person name="Tuck P."/>
            <person name="Blalock B.J."/>
            <person name="Lin Y.Y."/>
            <person name="Smith M.E."/>
            <person name="Ochoa-Acuna H."/>
            <person name="Chen M.M."/>
            <person name="Childers C.P."/>
            <person name="Qu J."/>
            <person name="Dugan S."/>
            <person name="Lee S.L."/>
            <person name="Chao H."/>
            <person name="Dinh H."/>
            <person name="Han Y."/>
            <person name="Doddapaneni H."/>
            <person name="Worley K.C."/>
            <person name="Muzny D.M."/>
            <person name="Gibbs R.A."/>
            <person name="Richards S."/>
        </authorList>
    </citation>
    <scope>NUCLEOTIDE SEQUENCE</scope>
    <source>
        <strain evidence="4">HAZT.00-mixed</strain>
        <tissue evidence="4">Whole organism</tissue>
    </source>
</reference>
<feature type="region of interest" description="Disordered" evidence="2">
    <location>
        <begin position="172"/>
        <end position="224"/>
    </location>
</feature>
<feature type="compositionally biased region" description="Polar residues" evidence="2">
    <location>
        <begin position="319"/>
        <end position="342"/>
    </location>
</feature>
<protein>
    <recommendedName>
        <fullName evidence="3">Rho-GAP domain-containing protein</fullName>
    </recommendedName>
</protein>
<dbReference type="Pfam" id="PF00620">
    <property type="entry name" value="RhoGAP"/>
    <property type="match status" value="1"/>
</dbReference>
<gene>
    <name evidence="4" type="ORF">HAZT_HAZT010778</name>
</gene>
<feature type="compositionally biased region" description="Basic and acidic residues" evidence="2">
    <location>
        <begin position="297"/>
        <end position="309"/>
    </location>
</feature>
<dbReference type="PANTHER" id="PTHR15228">
    <property type="entry name" value="SPERMATHECAL PHYSIOLOGY VARIANT"/>
    <property type="match status" value="1"/>
</dbReference>
<dbReference type="Gene3D" id="1.10.555.10">
    <property type="entry name" value="Rho GTPase activation protein"/>
    <property type="match status" value="1"/>
</dbReference>
<dbReference type="InterPro" id="IPR008936">
    <property type="entry name" value="Rho_GTPase_activation_prot"/>
</dbReference>
<name>A0A6A0H5T9_HYAAZ</name>
<dbReference type="SUPFAM" id="SSF48350">
    <property type="entry name" value="GTPase activation domain, GAP"/>
    <property type="match status" value="1"/>
</dbReference>
<dbReference type="Proteomes" id="UP000711488">
    <property type="component" value="Unassembled WGS sequence"/>
</dbReference>
<dbReference type="AlphaFoldDB" id="A0A6A0H5T9"/>
<keyword evidence="1" id="KW-0343">GTPase activation</keyword>
<feature type="region of interest" description="Disordered" evidence="2">
    <location>
        <begin position="360"/>
        <end position="444"/>
    </location>
</feature>
<accession>A0A6A0H5T9</accession>
<dbReference type="InterPro" id="IPR000198">
    <property type="entry name" value="RhoGAP_dom"/>
</dbReference>
<dbReference type="PROSITE" id="PS50238">
    <property type="entry name" value="RHOGAP"/>
    <property type="match status" value="1"/>
</dbReference>
<feature type="compositionally biased region" description="Basic and acidic residues" evidence="2">
    <location>
        <begin position="376"/>
        <end position="392"/>
    </location>
</feature>